<feature type="chain" id="PRO_5047392510" evidence="12">
    <location>
        <begin position="37"/>
        <end position="689"/>
    </location>
</feature>
<evidence type="ECO:0000256" key="9">
    <source>
        <dbReference type="ARBA" id="ARBA00023237"/>
    </source>
</evidence>
<evidence type="ECO:0000256" key="4">
    <source>
        <dbReference type="ARBA" id="ARBA00022452"/>
    </source>
</evidence>
<dbReference type="EMBL" id="CP141769">
    <property type="protein sequence ID" value="WRS39759.1"/>
    <property type="molecule type" value="Genomic_DNA"/>
</dbReference>
<reference evidence="15 16" key="1">
    <citation type="submission" date="2023-12" db="EMBL/GenBank/DDBJ databases">
        <title>Thiobacillus sedimentum sp. nov., a chemolithoautotrophic sulfur-oxidizing bacterium isolated from freshwater sediment.</title>
        <authorList>
            <person name="Luo J."/>
            <person name="Dai C."/>
        </authorList>
    </citation>
    <scope>NUCLEOTIDE SEQUENCE [LARGE SCALE GENOMIC DNA]</scope>
    <source>
        <strain evidence="15 16">SCUT-2</strain>
    </source>
</reference>
<dbReference type="Proteomes" id="UP001334732">
    <property type="component" value="Chromosome"/>
</dbReference>
<evidence type="ECO:0000313" key="16">
    <source>
        <dbReference type="Proteomes" id="UP001334732"/>
    </source>
</evidence>
<dbReference type="Gene3D" id="2.170.130.10">
    <property type="entry name" value="TonB-dependent receptor, plug domain"/>
    <property type="match status" value="1"/>
</dbReference>
<dbReference type="PANTHER" id="PTHR30069:SF27">
    <property type="entry name" value="BLL4766 PROTEIN"/>
    <property type="match status" value="1"/>
</dbReference>
<dbReference type="SUPFAM" id="SSF56935">
    <property type="entry name" value="Porins"/>
    <property type="match status" value="1"/>
</dbReference>
<proteinExistence type="inferred from homology"/>
<keyword evidence="5 10" id="KW-0812">Transmembrane</keyword>
<evidence type="ECO:0000256" key="2">
    <source>
        <dbReference type="ARBA" id="ARBA00009810"/>
    </source>
</evidence>
<evidence type="ECO:0000256" key="11">
    <source>
        <dbReference type="RuleBase" id="RU003357"/>
    </source>
</evidence>
<evidence type="ECO:0000256" key="10">
    <source>
        <dbReference type="PROSITE-ProRule" id="PRU01360"/>
    </source>
</evidence>
<dbReference type="PANTHER" id="PTHR30069">
    <property type="entry name" value="TONB-DEPENDENT OUTER MEMBRANE RECEPTOR"/>
    <property type="match status" value="1"/>
</dbReference>
<protein>
    <submittedName>
        <fullName evidence="15">TonB-dependent receptor</fullName>
    </submittedName>
</protein>
<evidence type="ECO:0000256" key="8">
    <source>
        <dbReference type="ARBA" id="ARBA00023170"/>
    </source>
</evidence>
<evidence type="ECO:0000256" key="3">
    <source>
        <dbReference type="ARBA" id="ARBA00022448"/>
    </source>
</evidence>
<dbReference type="InterPro" id="IPR036942">
    <property type="entry name" value="Beta-barrel_TonB_sf"/>
</dbReference>
<evidence type="ECO:0000259" key="14">
    <source>
        <dbReference type="Pfam" id="PF07715"/>
    </source>
</evidence>
<evidence type="ECO:0000313" key="15">
    <source>
        <dbReference type="EMBL" id="WRS39759.1"/>
    </source>
</evidence>
<dbReference type="Pfam" id="PF07715">
    <property type="entry name" value="Plug"/>
    <property type="match status" value="1"/>
</dbReference>
<dbReference type="InterPro" id="IPR012910">
    <property type="entry name" value="Plug_dom"/>
</dbReference>
<keyword evidence="9 10" id="KW-0998">Cell outer membrane</keyword>
<keyword evidence="16" id="KW-1185">Reference proteome</keyword>
<dbReference type="InterPro" id="IPR000531">
    <property type="entry name" value="Beta-barrel_TonB"/>
</dbReference>
<gene>
    <name evidence="15" type="ORF">VA613_02505</name>
</gene>
<evidence type="ECO:0000256" key="6">
    <source>
        <dbReference type="ARBA" id="ARBA00023077"/>
    </source>
</evidence>
<keyword evidence="3 10" id="KW-0813">Transport</keyword>
<evidence type="ECO:0000256" key="12">
    <source>
        <dbReference type="SAM" id="SignalP"/>
    </source>
</evidence>
<organism evidence="15 16">
    <name type="scientific">Thiobacillus sedimenti</name>
    <dbReference type="NCBI Taxonomy" id="3110231"/>
    <lineage>
        <taxon>Bacteria</taxon>
        <taxon>Pseudomonadati</taxon>
        <taxon>Pseudomonadota</taxon>
        <taxon>Betaproteobacteria</taxon>
        <taxon>Nitrosomonadales</taxon>
        <taxon>Thiobacillaceae</taxon>
        <taxon>Thiobacillus</taxon>
    </lineage>
</organism>
<comment type="similarity">
    <text evidence="2 10 11">Belongs to the TonB-dependent receptor family.</text>
</comment>
<dbReference type="Pfam" id="PF00593">
    <property type="entry name" value="TonB_dep_Rec_b-barrel"/>
    <property type="match status" value="1"/>
</dbReference>
<evidence type="ECO:0000256" key="1">
    <source>
        <dbReference type="ARBA" id="ARBA00004571"/>
    </source>
</evidence>
<evidence type="ECO:0000256" key="5">
    <source>
        <dbReference type="ARBA" id="ARBA00022692"/>
    </source>
</evidence>
<comment type="subcellular location">
    <subcellularLocation>
        <location evidence="1 10">Cell outer membrane</location>
        <topology evidence="1 10">Multi-pass membrane protein</topology>
    </subcellularLocation>
</comment>
<dbReference type="Gene3D" id="2.40.170.20">
    <property type="entry name" value="TonB-dependent receptor, beta-barrel domain"/>
    <property type="match status" value="1"/>
</dbReference>
<keyword evidence="12" id="KW-0732">Signal</keyword>
<dbReference type="InterPro" id="IPR037066">
    <property type="entry name" value="Plug_dom_sf"/>
</dbReference>
<keyword evidence="8 15" id="KW-0675">Receptor</keyword>
<dbReference type="PROSITE" id="PS52016">
    <property type="entry name" value="TONB_DEPENDENT_REC_3"/>
    <property type="match status" value="1"/>
</dbReference>
<keyword evidence="7 10" id="KW-0472">Membrane</keyword>
<keyword evidence="4 10" id="KW-1134">Transmembrane beta strand</keyword>
<sequence length="689" mass="76357">MRTGNAVNSRSNGTLGTLARALCMGGALACAPLARADVTESEFLDDIPVVLSVSRLSQPVNEAPAAVTVIDQDMIRASGFRDIPDLLRLVPGFSVAYTRDNTWAAGYHGLGDAYSRRFQVLVDGRSIYSPHYGSVNWTDLPLSIDDIERIEVVRGPDAALYGANAFAAVINIITKTAAQVGGEFVSLQYGEQGMRGATVRHGGGDGPLRYRLTASAQQRDRFERDITTKTGAGVGDNGQYFEASKTYFLNGRWDWQLSADSDAMAQFGVSQGDWKAGKQTLDPRSALEPRTQDSGALYLQVAHHKIESARREWRLQAYHAQNRFDANAAADLTSLGFGLVNVDQYLLQTRSNVELQVNEQWRSDLRGVWGGELRRETVGSPQNYNSGRTLSGELARVFGNVEWRPHDRLLLQGGTMLEHHYFTGTDLSPRIAANFTVVPGHVIRLGVSRAYRSPTFFEQDGNQVFVLQSGAIADVVTVPSDGLKPERVLSREIGYVGHWRAARLEMDARLFMDKIDDFIGQDKYNFVNDGALRPNEFKYANIGSARSHGGEIQLRWRPVHAVDVSAHYARVFLDAHFGGAGIHNVINFNKDVPVSAPRNTWGLLASYSPGLGWQASLGLWRSDAMKWLSEGDITQAYNRMDLRLARRWTWEGREVEAAVVGQSLLGSYQEFRDTNIFSRRVYGSLSLAW</sequence>
<evidence type="ECO:0000259" key="13">
    <source>
        <dbReference type="Pfam" id="PF00593"/>
    </source>
</evidence>
<feature type="domain" description="TonB-dependent receptor plug" evidence="14">
    <location>
        <begin position="60"/>
        <end position="169"/>
    </location>
</feature>
<feature type="signal peptide" evidence="12">
    <location>
        <begin position="1"/>
        <end position="36"/>
    </location>
</feature>
<name>A0ABZ1CK62_9PROT</name>
<keyword evidence="6 11" id="KW-0798">TonB box</keyword>
<accession>A0ABZ1CK62</accession>
<dbReference type="InterPro" id="IPR039426">
    <property type="entry name" value="TonB-dep_rcpt-like"/>
</dbReference>
<evidence type="ECO:0000256" key="7">
    <source>
        <dbReference type="ARBA" id="ARBA00023136"/>
    </source>
</evidence>
<feature type="domain" description="TonB-dependent receptor-like beta-barrel" evidence="13">
    <location>
        <begin position="311"/>
        <end position="649"/>
    </location>
</feature>